<reference evidence="3 4" key="1">
    <citation type="submission" date="2018-02" db="EMBL/GenBank/DDBJ databases">
        <title>The draft genome of Sphingobacterium gobiense H7.</title>
        <authorList>
            <person name="Li L."/>
            <person name="Liu L."/>
            <person name="Zhang X."/>
            <person name="Wang T."/>
            <person name="Liang L."/>
        </authorList>
    </citation>
    <scope>NUCLEOTIDE SEQUENCE [LARGE SCALE GENOMIC DNA]</scope>
    <source>
        <strain evidence="3 4">ACCC 05757</strain>
    </source>
</reference>
<dbReference type="Gene3D" id="3.60.10.10">
    <property type="entry name" value="Endonuclease/exonuclease/phosphatase"/>
    <property type="match status" value="1"/>
</dbReference>
<evidence type="ECO:0000259" key="2">
    <source>
        <dbReference type="Pfam" id="PF03372"/>
    </source>
</evidence>
<protein>
    <recommendedName>
        <fullName evidence="2">Endonuclease/exonuclease/phosphatase domain-containing protein</fullName>
    </recommendedName>
</protein>
<feature type="domain" description="Endonuclease/exonuclease/phosphatase" evidence="2">
    <location>
        <begin position="103"/>
        <end position="309"/>
    </location>
</feature>
<feature type="transmembrane region" description="Helical" evidence="1">
    <location>
        <begin position="58"/>
        <end position="78"/>
    </location>
</feature>
<proteinExistence type="predicted"/>
<organism evidence="3 4">
    <name type="scientific">Sphingobacterium gobiense</name>
    <dbReference type="NCBI Taxonomy" id="1382456"/>
    <lineage>
        <taxon>Bacteria</taxon>
        <taxon>Pseudomonadati</taxon>
        <taxon>Bacteroidota</taxon>
        <taxon>Sphingobacteriia</taxon>
        <taxon>Sphingobacteriales</taxon>
        <taxon>Sphingobacteriaceae</taxon>
        <taxon>Sphingobacterium</taxon>
    </lineage>
</organism>
<dbReference type="OrthoDB" id="9796594at2"/>
<dbReference type="InterPro" id="IPR036691">
    <property type="entry name" value="Endo/exonu/phosph_ase_sf"/>
</dbReference>
<comment type="caution">
    <text evidence="3">The sequence shown here is derived from an EMBL/GenBank/DDBJ whole genome shotgun (WGS) entry which is preliminary data.</text>
</comment>
<dbReference type="SUPFAM" id="SSF56219">
    <property type="entry name" value="DNase I-like"/>
    <property type="match status" value="1"/>
</dbReference>
<keyword evidence="1" id="KW-0812">Transmembrane</keyword>
<sequence>MATTLAVISILLILLSVLPFIQHQHWIFRVAEFIKIQLLILQTVVFGVTMVYVQEIRWLWVVQAFQFLLIIYHVYVLMRYTKFWKKQKPTKTAFSSDKIKIVSCNIYQFNTEHHRFIQLIEQEQPDIFVTMESNADWGKAMQCLEKDYPYQEKVALENTYGMHFFTKLKVRNIQTHYFVADDVPSIEAELETPDGHRFVFFAVHPPPPSPTEEENSKERDGDLLSVAKKVRDYTLPVLVIGDFNNVAWAKSSILFKKTSELIDARIGRGILSTFHAKYWFFRVPLDLLFHSTDIIIDKLFIYPSVGSDHFPIGCTFHVDVESEEQEEDIKHLEAGEMEEVNELIEEGKAEESDNRSVDN</sequence>
<gene>
    <name evidence="3" type="ORF">C5749_05195</name>
</gene>
<keyword evidence="4" id="KW-1185">Reference proteome</keyword>
<dbReference type="GO" id="GO:0003824">
    <property type="term" value="F:catalytic activity"/>
    <property type="evidence" value="ECO:0007669"/>
    <property type="project" value="InterPro"/>
</dbReference>
<name>A0A2S9JU11_9SPHI</name>
<evidence type="ECO:0000313" key="4">
    <source>
        <dbReference type="Proteomes" id="UP000238642"/>
    </source>
</evidence>
<evidence type="ECO:0000313" key="3">
    <source>
        <dbReference type="EMBL" id="PRD56631.1"/>
    </source>
</evidence>
<keyword evidence="1" id="KW-0472">Membrane</keyword>
<dbReference type="Pfam" id="PF03372">
    <property type="entry name" value="Exo_endo_phos"/>
    <property type="match status" value="1"/>
</dbReference>
<feature type="transmembrane region" description="Helical" evidence="1">
    <location>
        <begin position="33"/>
        <end position="52"/>
    </location>
</feature>
<feature type="transmembrane region" description="Helical" evidence="1">
    <location>
        <begin position="6"/>
        <end position="21"/>
    </location>
</feature>
<evidence type="ECO:0000256" key="1">
    <source>
        <dbReference type="SAM" id="Phobius"/>
    </source>
</evidence>
<dbReference type="RefSeq" id="WP_105723627.1">
    <property type="nucleotide sequence ID" value="NZ_PVBS01000001.1"/>
</dbReference>
<keyword evidence="1" id="KW-1133">Transmembrane helix</keyword>
<dbReference type="Proteomes" id="UP000238642">
    <property type="component" value="Unassembled WGS sequence"/>
</dbReference>
<accession>A0A2S9JU11</accession>
<dbReference type="AlphaFoldDB" id="A0A2S9JU11"/>
<dbReference type="EMBL" id="PVBS01000001">
    <property type="protein sequence ID" value="PRD56631.1"/>
    <property type="molecule type" value="Genomic_DNA"/>
</dbReference>
<dbReference type="InterPro" id="IPR005135">
    <property type="entry name" value="Endo/exonuclease/phosphatase"/>
</dbReference>